<dbReference type="RefSeq" id="WP_345522851.1">
    <property type="nucleotide sequence ID" value="NZ_BAABKM010000003.1"/>
</dbReference>
<comment type="caution">
    <text evidence="2">The sequence shown here is derived from an EMBL/GenBank/DDBJ whole genome shotgun (WGS) entry which is preliminary data.</text>
</comment>
<evidence type="ECO:0000313" key="3">
    <source>
        <dbReference type="Proteomes" id="UP001499974"/>
    </source>
</evidence>
<dbReference type="InterPro" id="IPR001608">
    <property type="entry name" value="Ala_racemase_N"/>
</dbReference>
<dbReference type="Proteomes" id="UP001499974">
    <property type="component" value="Unassembled WGS sequence"/>
</dbReference>
<dbReference type="EMBL" id="BAABKM010000003">
    <property type="protein sequence ID" value="GAA4713577.1"/>
    <property type="molecule type" value="Genomic_DNA"/>
</dbReference>
<dbReference type="Pfam" id="PF01168">
    <property type="entry name" value="Ala_racemase_N"/>
    <property type="match status" value="1"/>
</dbReference>
<dbReference type="CDD" id="cd06813">
    <property type="entry name" value="PLPDE_III_DSD_D-TA_like_2"/>
    <property type="match status" value="1"/>
</dbReference>
<accession>A0ABP8XV38</accession>
<dbReference type="InterPro" id="IPR051466">
    <property type="entry name" value="D-amino_acid_metab_enzyme"/>
</dbReference>
<feature type="domain" description="Alanine racemase N-terminal" evidence="1">
    <location>
        <begin position="33"/>
        <end position="219"/>
    </location>
</feature>
<evidence type="ECO:0000259" key="1">
    <source>
        <dbReference type="Pfam" id="PF01168"/>
    </source>
</evidence>
<protein>
    <submittedName>
        <fullName evidence="2">Amino acid deaminase/aldolase</fullName>
    </submittedName>
</protein>
<name>A0ABP8XV38_9ACTN</name>
<dbReference type="SUPFAM" id="SSF51419">
    <property type="entry name" value="PLP-binding barrel"/>
    <property type="match status" value="1"/>
</dbReference>
<organism evidence="2 3">
    <name type="scientific">Nocardioides conyzicola</name>
    <dbReference type="NCBI Taxonomy" id="1651781"/>
    <lineage>
        <taxon>Bacteria</taxon>
        <taxon>Bacillati</taxon>
        <taxon>Actinomycetota</taxon>
        <taxon>Actinomycetes</taxon>
        <taxon>Propionibacteriales</taxon>
        <taxon>Nocardioidaceae</taxon>
        <taxon>Nocardioides</taxon>
    </lineage>
</organism>
<evidence type="ECO:0000313" key="2">
    <source>
        <dbReference type="EMBL" id="GAA4713577.1"/>
    </source>
</evidence>
<sequence length="405" mass="43014">MPISSVDRNQLWSRLGDAVAKQGVPLPTPIFVVDLDAFDANADDLVRRADGLPIRVASKSLRIPALVERALAHDGFHGVLAFTLREALWLHAQGICDDIVVAYPTVDRGALAELVASPSAAAAITLMVDSTPHLDLVDSVRVSPTIPVRVCVDVDAGLRLAGKHVGPKRSPLQDTTGVVALAREITARNGFRLVGAMTYEGQVAGLQDTVPTARSRSAIIRRLKALSMSQLAVRRREIDHQLRQLTDLEFWNAGGSGSVQETAQDPVVTEIAAGSGLLVPTLFDHYRSFEPRPASYIGLPVVRRPGPGMVTVHGGGIVASGPAGVDRLPVPWAPAGLELTSLEGAGEVQTPITGQPADLLEIGDLVWFRPAKSGEPFEHALTVHLLSGSELVDAVPSYRGCGQAF</sequence>
<dbReference type="InterPro" id="IPR029066">
    <property type="entry name" value="PLP-binding_barrel"/>
</dbReference>
<keyword evidence="3" id="KW-1185">Reference proteome</keyword>
<reference evidence="3" key="1">
    <citation type="journal article" date="2019" name="Int. J. Syst. Evol. Microbiol.">
        <title>The Global Catalogue of Microorganisms (GCM) 10K type strain sequencing project: providing services to taxonomists for standard genome sequencing and annotation.</title>
        <authorList>
            <consortium name="The Broad Institute Genomics Platform"/>
            <consortium name="The Broad Institute Genome Sequencing Center for Infectious Disease"/>
            <person name="Wu L."/>
            <person name="Ma J."/>
        </authorList>
    </citation>
    <scope>NUCLEOTIDE SEQUENCE [LARGE SCALE GENOMIC DNA]</scope>
    <source>
        <strain evidence="3">JCM 18531</strain>
    </source>
</reference>
<proteinExistence type="predicted"/>
<dbReference type="PANTHER" id="PTHR28004:SF2">
    <property type="entry name" value="D-SERINE DEHYDRATASE"/>
    <property type="match status" value="1"/>
</dbReference>
<dbReference type="PANTHER" id="PTHR28004">
    <property type="entry name" value="ZGC:162816-RELATED"/>
    <property type="match status" value="1"/>
</dbReference>
<dbReference type="Gene3D" id="3.20.20.10">
    <property type="entry name" value="Alanine racemase"/>
    <property type="match status" value="1"/>
</dbReference>
<gene>
    <name evidence="2" type="ORF">GCM10023349_35860</name>
</gene>